<proteinExistence type="predicted"/>
<dbReference type="Proteomes" id="UP000325134">
    <property type="component" value="Unassembled WGS sequence"/>
</dbReference>
<sequence length="216" mass="24930">MTDLEDALDTLKNRLGNEGNAFEIVIETADEYGFHPNFLRRKFVERYHTSPEEYAPPTGLITLNRRRARKNALSWAWQSHSVLEIYTMTPAPPDARQKHEQRKNTWIAEQVRKHHLGAIFAEHGYEYAFAGLSSSGAIMAIPVGEGDPKERSAHLHRVIFQEDAEPFPWNTVQEVRPYISDTVWRMGNPELTFATKQQAYEWLQKRIIVGANENLK</sequence>
<gene>
    <name evidence="1" type="ORF">SAMN05444279_11467</name>
</gene>
<dbReference type="EMBL" id="FQVK01000014">
    <property type="protein sequence ID" value="SHF02136.1"/>
    <property type="molecule type" value="Genomic_DNA"/>
</dbReference>
<dbReference type="RefSeq" id="WP_149776192.1">
    <property type="nucleotide sequence ID" value="NZ_FQVK01000014.1"/>
</dbReference>
<reference evidence="1 2" key="1">
    <citation type="submission" date="2016-11" db="EMBL/GenBank/DDBJ databases">
        <authorList>
            <person name="Varghese N."/>
            <person name="Submissions S."/>
        </authorList>
    </citation>
    <scope>NUCLEOTIDE SEQUENCE [LARGE SCALE GENOMIC DNA]</scope>
    <source>
        <strain evidence="1 2">DSM 29341</strain>
    </source>
</reference>
<evidence type="ECO:0000313" key="2">
    <source>
        <dbReference type="Proteomes" id="UP000325134"/>
    </source>
</evidence>
<evidence type="ECO:0000313" key="1">
    <source>
        <dbReference type="EMBL" id="SHF02136.1"/>
    </source>
</evidence>
<name>A0A1M4Y948_9RHOB</name>
<keyword evidence="2" id="KW-1185">Reference proteome</keyword>
<protein>
    <submittedName>
        <fullName evidence="1">Uncharacterized protein</fullName>
    </submittedName>
</protein>
<accession>A0A1M4Y948</accession>
<organism evidence="1 2">
    <name type="scientific">Ruegeria intermedia</name>
    <dbReference type="NCBI Taxonomy" id="996115"/>
    <lineage>
        <taxon>Bacteria</taxon>
        <taxon>Pseudomonadati</taxon>
        <taxon>Pseudomonadota</taxon>
        <taxon>Alphaproteobacteria</taxon>
        <taxon>Rhodobacterales</taxon>
        <taxon>Roseobacteraceae</taxon>
        <taxon>Ruegeria</taxon>
    </lineage>
</organism>
<dbReference type="AlphaFoldDB" id="A0A1M4Y948"/>